<evidence type="ECO:0000313" key="1">
    <source>
        <dbReference type="EMBL" id="KHA61190.1"/>
    </source>
</evidence>
<keyword evidence="2" id="KW-1185">Reference proteome</keyword>
<proteinExistence type="predicted"/>
<organism evidence="1 2">
    <name type="scientific">Vibrio variabilis</name>
    <dbReference type="NCBI Taxonomy" id="990271"/>
    <lineage>
        <taxon>Bacteria</taxon>
        <taxon>Pseudomonadati</taxon>
        <taxon>Pseudomonadota</taxon>
        <taxon>Gammaproteobacteria</taxon>
        <taxon>Vibrionales</taxon>
        <taxon>Vibrionaceae</taxon>
        <taxon>Vibrio</taxon>
    </lineage>
</organism>
<reference evidence="1 2" key="1">
    <citation type="submission" date="2014-10" db="EMBL/GenBank/DDBJ databases">
        <title>Genome sequencing of Vibrio variabilis T01.</title>
        <authorList>
            <person name="Chan K.-G."/>
            <person name="Mohamad N.I."/>
        </authorList>
    </citation>
    <scope>NUCLEOTIDE SEQUENCE [LARGE SCALE GENOMIC DNA]</scope>
    <source>
        <strain evidence="1 2">T01</strain>
    </source>
</reference>
<sequence length="60" mass="6873">MPLNLLLKIILCVFRKDVGSYVLNKCSTLDATHKRINYRPKKCLGFKQPAVIFKEMCMAA</sequence>
<gene>
    <name evidence="1" type="ORF">NL53_05975</name>
</gene>
<dbReference type="EMBL" id="JRWM01000006">
    <property type="protein sequence ID" value="KHA61190.1"/>
    <property type="molecule type" value="Genomic_DNA"/>
</dbReference>
<evidence type="ECO:0000313" key="2">
    <source>
        <dbReference type="Proteomes" id="UP000030520"/>
    </source>
</evidence>
<dbReference type="Proteomes" id="UP000030520">
    <property type="component" value="Unassembled WGS sequence"/>
</dbReference>
<name>A0ABR4YD07_9VIBR</name>
<evidence type="ECO:0008006" key="3">
    <source>
        <dbReference type="Google" id="ProtNLM"/>
    </source>
</evidence>
<protein>
    <recommendedName>
        <fullName evidence="3">Mobile element protein</fullName>
    </recommendedName>
</protein>
<accession>A0ABR4YD07</accession>
<comment type="caution">
    <text evidence="1">The sequence shown here is derived from an EMBL/GenBank/DDBJ whole genome shotgun (WGS) entry which is preliminary data.</text>
</comment>